<protein>
    <recommendedName>
        <fullName evidence="6">WD40 repeat-like protein</fullName>
    </recommendedName>
</protein>
<evidence type="ECO:0000256" key="1">
    <source>
        <dbReference type="ARBA" id="ARBA00022574"/>
    </source>
</evidence>
<dbReference type="Gene3D" id="2.130.10.10">
    <property type="entry name" value="YVTN repeat-like/Quinoprotein amine dehydrogenase"/>
    <property type="match status" value="2"/>
</dbReference>
<dbReference type="InterPro" id="IPR001680">
    <property type="entry name" value="WD40_rpt"/>
</dbReference>
<evidence type="ECO:0000313" key="5">
    <source>
        <dbReference type="Proteomes" id="UP000054538"/>
    </source>
</evidence>
<dbReference type="InterPro" id="IPR020472">
    <property type="entry name" value="WD40_PAC1"/>
</dbReference>
<organism evidence="4 5">
    <name type="scientific">Paxillus rubicundulus Ve08.2h10</name>
    <dbReference type="NCBI Taxonomy" id="930991"/>
    <lineage>
        <taxon>Eukaryota</taxon>
        <taxon>Fungi</taxon>
        <taxon>Dikarya</taxon>
        <taxon>Basidiomycota</taxon>
        <taxon>Agaricomycotina</taxon>
        <taxon>Agaricomycetes</taxon>
        <taxon>Agaricomycetidae</taxon>
        <taxon>Boletales</taxon>
        <taxon>Paxilineae</taxon>
        <taxon>Paxillaceae</taxon>
        <taxon>Paxillus</taxon>
    </lineage>
</organism>
<dbReference type="PANTHER" id="PTHR19848">
    <property type="entry name" value="WD40 REPEAT PROTEIN"/>
    <property type="match status" value="1"/>
</dbReference>
<dbReference type="CDD" id="cd00200">
    <property type="entry name" value="WD40"/>
    <property type="match status" value="1"/>
</dbReference>
<dbReference type="Proteomes" id="UP000054538">
    <property type="component" value="Unassembled WGS sequence"/>
</dbReference>
<dbReference type="InParanoid" id="A0A0D0CV91"/>
<feature type="repeat" description="WD" evidence="3">
    <location>
        <begin position="57"/>
        <end position="98"/>
    </location>
</feature>
<dbReference type="Pfam" id="PF00400">
    <property type="entry name" value="WD40"/>
    <property type="match status" value="6"/>
</dbReference>
<dbReference type="InterPro" id="IPR036322">
    <property type="entry name" value="WD40_repeat_dom_sf"/>
</dbReference>
<dbReference type="PRINTS" id="PR00320">
    <property type="entry name" value="GPROTEINBRPT"/>
</dbReference>
<evidence type="ECO:0000256" key="3">
    <source>
        <dbReference type="PROSITE-ProRule" id="PRU00221"/>
    </source>
</evidence>
<accession>A0A0D0CV91</accession>
<gene>
    <name evidence="4" type="ORF">PAXRUDRAFT_281757</name>
</gene>
<dbReference type="STRING" id="930991.A0A0D0CV91"/>
<reference evidence="5" key="2">
    <citation type="submission" date="2015-01" db="EMBL/GenBank/DDBJ databases">
        <title>Evolutionary Origins and Diversification of the Mycorrhizal Mutualists.</title>
        <authorList>
            <consortium name="DOE Joint Genome Institute"/>
            <consortium name="Mycorrhizal Genomics Consortium"/>
            <person name="Kohler A."/>
            <person name="Kuo A."/>
            <person name="Nagy L.G."/>
            <person name="Floudas D."/>
            <person name="Copeland A."/>
            <person name="Barry K.W."/>
            <person name="Cichocki N."/>
            <person name="Veneault-Fourrey C."/>
            <person name="LaButti K."/>
            <person name="Lindquist E.A."/>
            <person name="Lipzen A."/>
            <person name="Lundell T."/>
            <person name="Morin E."/>
            <person name="Murat C."/>
            <person name="Riley R."/>
            <person name="Ohm R."/>
            <person name="Sun H."/>
            <person name="Tunlid A."/>
            <person name="Henrissat B."/>
            <person name="Grigoriev I.V."/>
            <person name="Hibbett D.S."/>
            <person name="Martin F."/>
        </authorList>
    </citation>
    <scope>NUCLEOTIDE SEQUENCE [LARGE SCALE GENOMIC DNA]</scope>
    <source>
        <strain evidence="5">Ve08.2h10</strain>
    </source>
</reference>
<dbReference type="SMART" id="SM00320">
    <property type="entry name" value="WD40"/>
    <property type="match status" value="7"/>
</dbReference>
<feature type="repeat" description="WD" evidence="3">
    <location>
        <begin position="231"/>
        <end position="272"/>
    </location>
</feature>
<evidence type="ECO:0000313" key="4">
    <source>
        <dbReference type="EMBL" id="KIK79373.1"/>
    </source>
</evidence>
<proteinExistence type="predicted"/>
<keyword evidence="2" id="KW-0677">Repeat</keyword>
<dbReference type="PROSITE" id="PS00678">
    <property type="entry name" value="WD_REPEATS_1"/>
    <property type="match status" value="2"/>
</dbReference>
<feature type="repeat" description="WD" evidence="3">
    <location>
        <begin position="273"/>
        <end position="306"/>
    </location>
</feature>
<evidence type="ECO:0008006" key="6">
    <source>
        <dbReference type="Google" id="ProtNLM"/>
    </source>
</evidence>
<dbReference type="EMBL" id="KN826297">
    <property type="protein sequence ID" value="KIK79373.1"/>
    <property type="molecule type" value="Genomic_DNA"/>
</dbReference>
<sequence>MGNTLQKSKPLTTISGHENTIWRIAYLPGGEQVVTCSNSDKTVRIWDVEKGKQEGTSMVHEGRVYSLAVTRDGKRIVSGGEDKRIRVWDVATHEYIEWASYTGYIFCIALSLDDRLAASGGADGKIVIREMKQNGEMKHSIDAGDMVDSLCFSPDGEKLACAVNNYSGRAFTVQVYDVESGELVLGPIKGHESYITCVLWSLDGAQLFSASHDRTIRCWDTETGESTGKPWTRHTGAVTSLSVSPDGTKLASTSFDQTVRFWDARSGDPAEQALQHERSLCAVAFSPSGEFVACGGYDEKVSIWRVPWWDNSQKPVIAMPTWYLPMRPP</sequence>
<dbReference type="PROSITE" id="PS50294">
    <property type="entry name" value="WD_REPEATS_REGION"/>
    <property type="match status" value="5"/>
</dbReference>
<dbReference type="HOGENOM" id="CLU_000288_57_33_1"/>
<dbReference type="InterPro" id="IPR015943">
    <property type="entry name" value="WD40/YVTN_repeat-like_dom_sf"/>
</dbReference>
<keyword evidence="1 3" id="KW-0853">WD repeat</keyword>
<keyword evidence="5" id="KW-1185">Reference proteome</keyword>
<reference evidence="4 5" key="1">
    <citation type="submission" date="2014-04" db="EMBL/GenBank/DDBJ databases">
        <authorList>
            <consortium name="DOE Joint Genome Institute"/>
            <person name="Kuo A."/>
            <person name="Kohler A."/>
            <person name="Jargeat P."/>
            <person name="Nagy L.G."/>
            <person name="Floudas D."/>
            <person name="Copeland A."/>
            <person name="Barry K.W."/>
            <person name="Cichocki N."/>
            <person name="Veneault-Fourrey C."/>
            <person name="LaButti K."/>
            <person name="Lindquist E.A."/>
            <person name="Lipzen A."/>
            <person name="Lundell T."/>
            <person name="Morin E."/>
            <person name="Murat C."/>
            <person name="Sun H."/>
            <person name="Tunlid A."/>
            <person name="Henrissat B."/>
            <person name="Grigoriev I.V."/>
            <person name="Hibbett D.S."/>
            <person name="Martin F."/>
            <person name="Nordberg H.P."/>
            <person name="Cantor M.N."/>
            <person name="Hua S.X."/>
        </authorList>
    </citation>
    <scope>NUCLEOTIDE SEQUENCE [LARGE SCALE GENOMIC DNA]</scope>
    <source>
        <strain evidence="4 5">Ve08.2h10</strain>
    </source>
</reference>
<dbReference type="OrthoDB" id="2682234at2759"/>
<dbReference type="AlphaFoldDB" id="A0A0D0CV91"/>
<name>A0A0D0CV91_9AGAM</name>
<feature type="repeat" description="WD" evidence="3">
    <location>
        <begin position="188"/>
        <end position="229"/>
    </location>
</feature>
<evidence type="ECO:0000256" key="2">
    <source>
        <dbReference type="ARBA" id="ARBA00022737"/>
    </source>
</evidence>
<dbReference type="InterPro" id="IPR019775">
    <property type="entry name" value="WD40_repeat_CS"/>
</dbReference>
<dbReference type="PROSITE" id="PS50082">
    <property type="entry name" value="WD_REPEATS_2"/>
    <property type="match status" value="5"/>
</dbReference>
<dbReference type="PANTHER" id="PTHR19848:SF8">
    <property type="entry name" value="F-BOX AND WD REPEAT DOMAIN CONTAINING 7"/>
    <property type="match status" value="1"/>
</dbReference>
<dbReference type="SUPFAM" id="SSF50978">
    <property type="entry name" value="WD40 repeat-like"/>
    <property type="match status" value="1"/>
</dbReference>
<feature type="repeat" description="WD" evidence="3">
    <location>
        <begin position="14"/>
        <end position="56"/>
    </location>
</feature>